<evidence type="ECO:0000313" key="2">
    <source>
        <dbReference type="EMBL" id="MEJ8572237.1"/>
    </source>
</evidence>
<feature type="domain" description="MaoC-like" evidence="1">
    <location>
        <begin position="19"/>
        <end position="122"/>
    </location>
</feature>
<organism evidence="2 3">
    <name type="scientific">Microbaculum marinum</name>
    <dbReference type="NCBI Taxonomy" id="1764581"/>
    <lineage>
        <taxon>Bacteria</taxon>
        <taxon>Pseudomonadati</taxon>
        <taxon>Pseudomonadota</taxon>
        <taxon>Alphaproteobacteria</taxon>
        <taxon>Hyphomicrobiales</taxon>
        <taxon>Tepidamorphaceae</taxon>
        <taxon>Microbaculum</taxon>
    </lineage>
</organism>
<dbReference type="EMBL" id="JAZHOF010000004">
    <property type="protein sequence ID" value="MEJ8572237.1"/>
    <property type="molecule type" value="Genomic_DNA"/>
</dbReference>
<dbReference type="Pfam" id="PF01575">
    <property type="entry name" value="MaoC_dehydratas"/>
    <property type="match status" value="1"/>
</dbReference>
<dbReference type="AlphaFoldDB" id="A0AAW9RJ21"/>
<dbReference type="PANTHER" id="PTHR43664:SF1">
    <property type="entry name" value="BETA-METHYLMALYL-COA DEHYDRATASE"/>
    <property type="match status" value="1"/>
</dbReference>
<protein>
    <submittedName>
        <fullName evidence="2">MaoC family dehydratase</fullName>
    </submittedName>
</protein>
<dbReference type="InterPro" id="IPR052342">
    <property type="entry name" value="MCH/BMMD"/>
</dbReference>
<keyword evidence="3" id="KW-1185">Reference proteome</keyword>
<evidence type="ECO:0000259" key="1">
    <source>
        <dbReference type="Pfam" id="PF01575"/>
    </source>
</evidence>
<dbReference type="InterPro" id="IPR002539">
    <property type="entry name" value="MaoC-like_dom"/>
</dbReference>
<dbReference type="CDD" id="cd03454">
    <property type="entry name" value="YdeM"/>
    <property type="match status" value="1"/>
</dbReference>
<dbReference type="Gene3D" id="3.10.129.10">
    <property type="entry name" value="Hotdog Thioesterase"/>
    <property type="match status" value="1"/>
</dbReference>
<sequence length="158" mass="17945">MTYFEDVELGDGAELGRHTFAAEEIIAFARRWDPQPFHTDPVAAKDSLFGDLCASGWHTVCTWMRLNVEASERLIAEARAAGGPIPRFGPSPGIFDLKWPKPVFVGDTISYRWTFVEKRETNSRPEWGLLTYLAEGTNQDDEPVMTFNGRFFMGRRPE</sequence>
<dbReference type="InterPro" id="IPR029069">
    <property type="entry name" value="HotDog_dom_sf"/>
</dbReference>
<dbReference type="Proteomes" id="UP001378188">
    <property type="component" value="Unassembled WGS sequence"/>
</dbReference>
<reference evidence="2 3" key="1">
    <citation type="submission" date="2024-02" db="EMBL/GenBank/DDBJ databases">
        <title>Genome analysis and characterization of Microbaculum marinisediminis sp. nov., isolated from marine sediment.</title>
        <authorList>
            <person name="Du Z.-J."/>
            <person name="Ye Y.-Q."/>
            <person name="Zhang Z.-R."/>
            <person name="Yuan S.-M."/>
            <person name="Zhang X.-Y."/>
        </authorList>
    </citation>
    <scope>NUCLEOTIDE SEQUENCE [LARGE SCALE GENOMIC DNA]</scope>
    <source>
        <strain evidence="2 3">SDUM1044001</strain>
    </source>
</reference>
<gene>
    <name evidence="2" type="ORF">V3328_12180</name>
</gene>
<accession>A0AAW9RJ21</accession>
<proteinExistence type="predicted"/>
<name>A0AAW9RJ21_9HYPH</name>
<evidence type="ECO:0000313" key="3">
    <source>
        <dbReference type="Proteomes" id="UP001378188"/>
    </source>
</evidence>
<dbReference type="SUPFAM" id="SSF54637">
    <property type="entry name" value="Thioesterase/thiol ester dehydrase-isomerase"/>
    <property type="match status" value="1"/>
</dbReference>
<dbReference type="RefSeq" id="WP_340329929.1">
    <property type="nucleotide sequence ID" value="NZ_JAZHOF010000004.1"/>
</dbReference>
<dbReference type="PANTHER" id="PTHR43664">
    <property type="entry name" value="MONOAMINE OXIDASE-RELATED"/>
    <property type="match status" value="1"/>
</dbReference>
<comment type="caution">
    <text evidence="2">The sequence shown here is derived from an EMBL/GenBank/DDBJ whole genome shotgun (WGS) entry which is preliminary data.</text>
</comment>